<sequence>MVIHVKIHRASATKENVVCDVRFTAIGGPYAGQHLDKQFVYTHPTSVEDVARDLTEFANMLKISLDAPETLE</sequence>
<accession>X0VG92</accession>
<protein>
    <submittedName>
        <fullName evidence="1">Uncharacterized protein</fullName>
    </submittedName>
</protein>
<proteinExistence type="predicted"/>
<organism evidence="1">
    <name type="scientific">marine sediment metagenome</name>
    <dbReference type="NCBI Taxonomy" id="412755"/>
    <lineage>
        <taxon>unclassified sequences</taxon>
        <taxon>metagenomes</taxon>
        <taxon>ecological metagenomes</taxon>
    </lineage>
</organism>
<feature type="non-terminal residue" evidence="1">
    <location>
        <position position="72"/>
    </location>
</feature>
<evidence type="ECO:0000313" key="1">
    <source>
        <dbReference type="EMBL" id="GAF99550.1"/>
    </source>
</evidence>
<dbReference type="EMBL" id="BARS01028779">
    <property type="protein sequence ID" value="GAF99550.1"/>
    <property type="molecule type" value="Genomic_DNA"/>
</dbReference>
<reference evidence="1" key="1">
    <citation type="journal article" date="2014" name="Front. Microbiol.">
        <title>High frequency of phylogenetically diverse reductive dehalogenase-homologous genes in deep subseafloor sedimentary metagenomes.</title>
        <authorList>
            <person name="Kawai M."/>
            <person name="Futagami T."/>
            <person name="Toyoda A."/>
            <person name="Takaki Y."/>
            <person name="Nishi S."/>
            <person name="Hori S."/>
            <person name="Arai W."/>
            <person name="Tsubouchi T."/>
            <person name="Morono Y."/>
            <person name="Uchiyama I."/>
            <person name="Ito T."/>
            <person name="Fujiyama A."/>
            <person name="Inagaki F."/>
            <person name="Takami H."/>
        </authorList>
    </citation>
    <scope>NUCLEOTIDE SEQUENCE</scope>
    <source>
        <strain evidence="1">Expedition CK06-06</strain>
    </source>
</reference>
<comment type="caution">
    <text evidence="1">The sequence shown here is derived from an EMBL/GenBank/DDBJ whole genome shotgun (WGS) entry which is preliminary data.</text>
</comment>
<name>X0VG92_9ZZZZ</name>
<gene>
    <name evidence="1" type="ORF">S01H1_45075</name>
</gene>
<dbReference type="AlphaFoldDB" id="X0VG92"/>